<dbReference type="AlphaFoldDB" id="A0A4C1YYS3"/>
<proteinExistence type="predicted"/>
<name>A0A4C1YYS3_EUMVA</name>
<reference evidence="1 2" key="1">
    <citation type="journal article" date="2019" name="Commun. Biol.">
        <title>The bagworm genome reveals a unique fibroin gene that provides high tensile strength.</title>
        <authorList>
            <person name="Kono N."/>
            <person name="Nakamura H."/>
            <person name="Ohtoshi R."/>
            <person name="Tomita M."/>
            <person name="Numata K."/>
            <person name="Arakawa K."/>
        </authorList>
    </citation>
    <scope>NUCLEOTIDE SEQUENCE [LARGE SCALE GENOMIC DNA]</scope>
</reference>
<dbReference type="Proteomes" id="UP000299102">
    <property type="component" value="Unassembled WGS sequence"/>
</dbReference>
<sequence>MNSIIGIRNKKQYRKQIWKWDWDLQLNQNWNLFKSRPSLESESSRTEIKMYYGSNGSYDKRNMSPEVVDQLSKSMSALEEATTSTKTDEYEVISVKPQLSPRPAIPRLEENLHNQLMSGLYSEEMRSRLLEKNFDCKRAVELASILVAAKRHASTTCALQPAAERTRRGRLRSVLRPAGPCGQHVSFQKLFM</sequence>
<protein>
    <submittedName>
        <fullName evidence="1">Uncharacterized protein</fullName>
    </submittedName>
</protein>
<evidence type="ECO:0000313" key="1">
    <source>
        <dbReference type="EMBL" id="GBP79557.1"/>
    </source>
</evidence>
<organism evidence="1 2">
    <name type="scientific">Eumeta variegata</name>
    <name type="common">Bagworm moth</name>
    <name type="synonym">Eumeta japonica</name>
    <dbReference type="NCBI Taxonomy" id="151549"/>
    <lineage>
        <taxon>Eukaryota</taxon>
        <taxon>Metazoa</taxon>
        <taxon>Ecdysozoa</taxon>
        <taxon>Arthropoda</taxon>
        <taxon>Hexapoda</taxon>
        <taxon>Insecta</taxon>
        <taxon>Pterygota</taxon>
        <taxon>Neoptera</taxon>
        <taxon>Endopterygota</taxon>
        <taxon>Lepidoptera</taxon>
        <taxon>Glossata</taxon>
        <taxon>Ditrysia</taxon>
        <taxon>Tineoidea</taxon>
        <taxon>Psychidae</taxon>
        <taxon>Oiketicinae</taxon>
        <taxon>Eumeta</taxon>
    </lineage>
</organism>
<dbReference type="EMBL" id="BGZK01001418">
    <property type="protein sequence ID" value="GBP79557.1"/>
    <property type="molecule type" value="Genomic_DNA"/>
</dbReference>
<keyword evidence="2" id="KW-1185">Reference proteome</keyword>
<dbReference type="OrthoDB" id="10264062at2759"/>
<accession>A0A4C1YYS3</accession>
<gene>
    <name evidence="1" type="ORF">EVAR_3517_1</name>
</gene>
<comment type="caution">
    <text evidence="1">The sequence shown here is derived from an EMBL/GenBank/DDBJ whole genome shotgun (WGS) entry which is preliminary data.</text>
</comment>
<evidence type="ECO:0000313" key="2">
    <source>
        <dbReference type="Proteomes" id="UP000299102"/>
    </source>
</evidence>